<name>A0ACC1TZW5_9AGAR</name>
<keyword evidence="2" id="KW-1185">Reference proteome</keyword>
<dbReference type="EMBL" id="MU795108">
    <property type="protein sequence ID" value="KAJ3810309.1"/>
    <property type="molecule type" value="Genomic_DNA"/>
</dbReference>
<sequence>MEPDYVETSLQFHTTSSSGLATHDPESTWTWYRNQTYEYYRYEKDEETGMVRKVYDDPHLHVGDAPKKGILSPTSIETTGQTSRKSTPVSFEPIQKAPKYFMEGKDLPYIENGSYGPTKLETTNFNSKDSQGITAWYYGQAPHDLDRPPEETPTLPKQGTIYLHRNIADGGYQIWIWLAQSEREIWLPVDLNGALVHHPEIPARVLTLQASTGNPSWVLHSTLTTTRGRQIRKTRSRTAEELYIRAVKLICLNPPSRVLPIFKLLEMIPKPEITVAASRRTICLPIMEKGKRGARGITLTKITHRRIALSDSVSIGTVTSLFLLIKVTKNVRLVAGPIADIPVATEMHETESNHDSDNNEEIPHQVSESHNLNARVKTTLMPVEQDNQQRADSINEPLNDVDSSIKYFVDANSSVDQFEKNEKTYAKQENERLHGELKELKSQMSARIRCDIAEHTHLNVLNCLLIQTRSEYLQNKLSRSAMSETFDNLSSQLRELADRRLENMPVGLGSILDLIKTSEIVNDKSPSKKQSHS</sequence>
<protein>
    <submittedName>
        <fullName evidence="1">Uncharacterized protein</fullName>
    </submittedName>
</protein>
<proteinExistence type="predicted"/>
<comment type="caution">
    <text evidence="1">The sequence shown here is derived from an EMBL/GenBank/DDBJ whole genome shotgun (WGS) entry which is preliminary data.</text>
</comment>
<evidence type="ECO:0000313" key="1">
    <source>
        <dbReference type="EMBL" id="KAJ3810309.1"/>
    </source>
</evidence>
<reference evidence="1" key="1">
    <citation type="submission" date="2022-09" db="EMBL/GenBank/DDBJ databases">
        <title>A Global Phylogenomic Analysis of the Shiitake Genus Lentinula.</title>
        <authorList>
            <consortium name="DOE Joint Genome Institute"/>
            <person name="Sierra-Patev S."/>
            <person name="Min B."/>
            <person name="Naranjo-Ortiz M."/>
            <person name="Looney B."/>
            <person name="Konkel Z."/>
            <person name="Slot J.C."/>
            <person name="Sakamoto Y."/>
            <person name="Steenwyk J.L."/>
            <person name="Rokas A."/>
            <person name="Carro J."/>
            <person name="Camarero S."/>
            <person name="Ferreira P."/>
            <person name="Molpeceres G."/>
            <person name="Ruiz-Duenas F.J."/>
            <person name="Serrano A."/>
            <person name="Henrissat B."/>
            <person name="Drula E."/>
            <person name="Hughes K.W."/>
            <person name="Mata J.L."/>
            <person name="Ishikawa N.K."/>
            <person name="Vargas-Isla R."/>
            <person name="Ushijima S."/>
            <person name="Smith C.A."/>
            <person name="Ahrendt S."/>
            <person name="Andreopoulos W."/>
            <person name="He G."/>
            <person name="Labutti K."/>
            <person name="Lipzen A."/>
            <person name="Ng V."/>
            <person name="Riley R."/>
            <person name="Sandor L."/>
            <person name="Barry K."/>
            <person name="Martinez A.T."/>
            <person name="Xiao Y."/>
            <person name="Gibbons J.G."/>
            <person name="Terashima K."/>
            <person name="Grigoriev I.V."/>
            <person name="Hibbett D.S."/>
        </authorList>
    </citation>
    <scope>NUCLEOTIDE SEQUENCE</scope>
    <source>
        <strain evidence="1">TMI1499</strain>
    </source>
</reference>
<organism evidence="1 2">
    <name type="scientific">Lentinula aff. lateritia</name>
    <dbReference type="NCBI Taxonomy" id="2804960"/>
    <lineage>
        <taxon>Eukaryota</taxon>
        <taxon>Fungi</taxon>
        <taxon>Dikarya</taxon>
        <taxon>Basidiomycota</taxon>
        <taxon>Agaricomycotina</taxon>
        <taxon>Agaricomycetes</taxon>
        <taxon>Agaricomycetidae</taxon>
        <taxon>Agaricales</taxon>
        <taxon>Marasmiineae</taxon>
        <taxon>Omphalotaceae</taxon>
        <taxon>Lentinula</taxon>
    </lineage>
</organism>
<evidence type="ECO:0000313" key="2">
    <source>
        <dbReference type="Proteomes" id="UP001163835"/>
    </source>
</evidence>
<accession>A0ACC1TZW5</accession>
<dbReference type="Proteomes" id="UP001163835">
    <property type="component" value="Unassembled WGS sequence"/>
</dbReference>
<gene>
    <name evidence="1" type="ORF">F5876DRAFT_65723</name>
</gene>